<accession>A0AAP2D8X8</accession>
<sequence>MTNFDQKHQILASLDTLDQEQTQQVMAYIKSLTYQSAEEVSYQKFKREAMKEIRQALGGSRKLRPYF</sequence>
<organism evidence="1 2">
    <name type="scientific">Dawidia soli</name>
    <dbReference type="NCBI Taxonomy" id="2782352"/>
    <lineage>
        <taxon>Bacteria</taxon>
        <taxon>Pseudomonadati</taxon>
        <taxon>Bacteroidota</taxon>
        <taxon>Cytophagia</taxon>
        <taxon>Cytophagales</taxon>
        <taxon>Chryseotaleaceae</taxon>
        <taxon>Dawidia</taxon>
    </lineage>
</organism>
<evidence type="ECO:0000313" key="2">
    <source>
        <dbReference type="Proteomes" id="UP001319180"/>
    </source>
</evidence>
<dbReference type="EMBL" id="JAHESC010000010">
    <property type="protein sequence ID" value="MBT1686636.1"/>
    <property type="molecule type" value="Genomic_DNA"/>
</dbReference>
<name>A0AAP2D8X8_9BACT</name>
<dbReference type="RefSeq" id="WP_254089873.1">
    <property type="nucleotide sequence ID" value="NZ_JAHESC010000010.1"/>
</dbReference>
<evidence type="ECO:0000313" key="1">
    <source>
        <dbReference type="EMBL" id="MBT1686636.1"/>
    </source>
</evidence>
<proteinExistence type="predicted"/>
<dbReference type="AlphaFoldDB" id="A0AAP2D8X8"/>
<comment type="caution">
    <text evidence="1">The sequence shown here is derived from an EMBL/GenBank/DDBJ whole genome shotgun (WGS) entry which is preliminary data.</text>
</comment>
<reference evidence="1 2" key="1">
    <citation type="submission" date="2021-05" db="EMBL/GenBank/DDBJ databases">
        <title>A Polyphasic approach of four new species of the genus Ohtaekwangia: Ohtaekwangia histidinii sp. nov., Ohtaekwangia cretensis sp. nov., Ohtaekwangia indiensis sp. nov., Ohtaekwangia reichenbachii sp. nov. from diverse environment.</title>
        <authorList>
            <person name="Octaviana S."/>
        </authorList>
    </citation>
    <scope>NUCLEOTIDE SEQUENCE [LARGE SCALE GENOMIC DNA]</scope>
    <source>
        <strain evidence="1 2">PWU37</strain>
    </source>
</reference>
<keyword evidence="2" id="KW-1185">Reference proteome</keyword>
<dbReference type="Proteomes" id="UP001319180">
    <property type="component" value="Unassembled WGS sequence"/>
</dbReference>
<gene>
    <name evidence="1" type="ORF">KK078_08720</name>
</gene>
<protein>
    <submittedName>
        <fullName evidence="1">Uncharacterized protein</fullName>
    </submittedName>
</protein>